<dbReference type="Pfam" id="PF07715">
    <property type="entry name" value="Plug"/>
    <property type="match status" value="1"/>
</dbReference>
<dbReference type="OrthoDB" id="7051241at2"/>
<dbReference type="InterPro" id="IPR000531">
    <property type="entry name" value="Beta-barrel_TonB"/>
</dbReference>
<dbReference type="Pfam" id="PF00593">
    <property type="entry name" value="TonB_dep_Rec_b-barrel"/>
    <property type="match status" value="1"/>
</dbReference>
<evidence type="ECO:0000256" key="9">
    <source>
        <dbReference type="SAM" id="SignalP"/>
    </source>
</evidence>
<evidence type="ECO:0000256" key="5">
    <source>
        <dbReference type="ARBA" id="ARBA00023136"/>
    </source>
</evidence>
<keyword evidence="4" id="KW-0408">Iron</keyword>
<keyword evidence="11" id="KW-0675">Receptor</keyword>
<keyword evidence="5 7" id="KW-0472">Membrane</keyword>
<keyword evidence="3" id="KW-0406">Ion transport</keyword>
<dbReference type="SUPFAM" id="SSF56935">
    <property type="entry name" value="Porins"/>
    <property type="match status" value="1"/>
</dbReference>
<evidence type="ECO:0000256" key="2">
    <source>
        <dbReference type="ARBA" id="ARBA00022448"/>
    </source>
</evidence>
<evidence type="ECO:0000259" key="10">
    <source>
        <dbReference type="SMART" id="SM00965"/>
    </source>
</evidence>
<evidence type="ECO:0000256" key="4">
    <source>
        <dbReference type="ARBA" id="ARBA00023004"/>
    </source>
</evidence>
<comment type="caution">
    <text evidence="11">The sequence shown here is derived from an EMBL/GenBank/DDBJ whole genome shotgun (WGS) entry which is preliminary data.</text>
</comment>
<protein>
    <submittedName>
        <fullName evidence="11">TonB-dependent receptor</fullName>
    </submittedName>
</protein>
<evidence type="ECO:0000256" key="1">
    <source>
        <dbReference type="ARBA" id="ARBA00004442"/>
    </source>
</evidence>
<feature type="domain" description="Secretin/TonB short N-terminal" evidence="10">
    <location>
        <begin position="68"/>
        <end position="119"/>
    </location>
</feature>
<dbReference type="RefSeq" id="WP_099470935.1">
    <property type="nucleotide sequence ID" value="NZ_CP041025.1"/>
</dbReference>
<dbReference type="GO" id="GO:0009279">
    <property type="term" value="C:cell outer membrane"/>
    <property type="evidence" value="ECO:0007669"/>
    <property type="project" value="UniProtKB-SubCell"/>
</dbReference>
<feature type="signal peptide" evidence="9">
    <location>
        <begin position="1"/>
        <end position="41"/>
    </location>
</feature>
<evidence type="ECO:0000256" key="6">
    <source>
        <dbReference type="ARBA" id="ARBA00023237"/>
    </source>
</evidence>
<dbReference type="Pfam" id="PF07660">
    <property type="entry name" value="STN"/>
    <property type="match status" value="1"/>
</dbReference>
<evidence type="ECO:0000256" key="8">
    <source>
        <dbReference type="SAM" id="MobiDB-lite"/>
    </source>
</evidence>
<feature type="region of interest" description="Disordered" evidence="8">
    <location>
        <begin position="874"/>
        <end position="902"/>
    </location>
</feature>
<reference evidence="11 12" key="1">
    <citation type="submission" date="2017-10" db="EMBL/GenBank/DDBJ databases">
        <title>Frigbacter circumglobatus gen. nov. sp. nov., isolated from sediment cultured in situ.</title>
        <authorList>
            <person name="Zhao Z."/>
        </authorList>
    </citation>
    <scope>NUCLEOTIDE SEQUENCE [LARGE SCALE GENOMIC DNA]</scope>
    <source>
        <strain evidence="11 12">ZYL</strain>
    </source>
</reference>
<keyword evidence="12" id="KW-1185">Reference proteome</keyword>
<keyword evidence="6" id="KW-0998">Cell outer membrane</keyword>
<evidence type="ECO:0000313" key="11">
    <source>
        <dbReference type="EMBL" id="PHZ86559.1"/>
    </source>
</evidence>
<keyword evidence="9" id="KW-0732">Signal</keyword>
<accession>A0A2G4YW67</accession>
<dbReference type="GO" id="GO:0006826">
    <property type="term" value="P:iron ion transport"/>
    <property type="evidence" value="ECO:0007669"/>
    <property type="project" value="UniProtKB-KW"/>
</dbReference>
<dbReference type="Gene3D" id="2.170.130.10">
    <property type="entry name" value="TonB-dependent receptor, plug domain"/>
    <property type="match status" value="1"/>
</dbReference>
<comment type="similarity">
    <text evidence="7">Belongs to the TonB-dependent receptor family.</text>
</comment>
<dbReference type="SMART" id="SM00965">
    <property type="entry name" value="STN"/>
    <property type="match status" value="1"/>
</dbReference>
<evidence type="ECO:0000313" key="12">
    <source>
        <dbReference type="Proteomes" id="UP000229730"/>
    </source>
</evidence>
<gene>
    <name evidence="11" type="ORF">CRD36_01365</name>
</gene>
<feature type="chain" id="PRO_5013680248" evidence="9">
    <location>
        <begin position="42"/>
        <end position="1216"/>
    </location>
</feature>
<comment type="subcellular location">
    <subcellularLocation>
        <location evidence="1 7">Cell outer membrane</location>
    </subcellularLocation>
</comment>
<dbReference type="InParanoid" id="A0A2G4YW67"/>
<dbReference type="InterPro" id="IPR037066">
    <property type="entry name" value="Plug_dom_sf"/>
</dbReference>
<dbReference type="InterPro" id="IPR036942">
    <property type="entry name" value="Beta-barrel_TonB_sf"/>
</dbReference>
<dbReference type="PANTHER" id="PTHR47234">
    <property type="match status" value="1"/>
</dbReference>
<sequence length="1216" mass="132283">MEDNKSNALAHIYAKTLKASRLALIGTASVMAMTLSTPVSAQEFAEKISIDAQSLDLAILSLSRQTGVTILIGGDVAKGKRVTALQGNYTPQDALQHLLMGSGLTTRLNDDGTYVVVRKTGFQKISYNTEADYQENLSSEVEKVVEEDEGGIEEVVITGSRIRRSEFNSASPIQVISGDISREMGIFDTADMLRQSTVSNGIQVDNSMGGFVLDNGPGAATADFRGLGAGRTLVMINGRRVAPAGVGGAPVAPDLNLIPNIMIDRIEALLDGASTVYGSDAVAGVANIILRKDFDGLDVEGNFSVPQSGGGKTYNVGAMWGKTFDRGFISIGGEYYEREVVKLKHNRITRECDEVLYEYEDGSPVNNGRLDLAPGTTPTKCGLDTTNRIFLGGSYLGNIWYSPGSTNIGVPNFSETVLPSWGVNYLGTVDYYGNPLDPNSPYYNTAFPFDDNNDGVIDGQDSVYIDSDGDGLSDVDINSPYFNKNLSPIVREGDFVSNQKRWSVYLNGEYNLGDASDSTVYVEAMFAKRSGQNYSPAGAQFFPDVPFENPTNPCNFTVPGGSQCQNIFLSGFAANQIFDATPIISIQGDRDLDKYSVNQYRVVGGVRGDITAFGDKDWKYDVYGAFSRSKGTNTTQGVHDGRLMHSLNTTTIDGSGALSCPDFTDERTGETMACVPVDMFASNIYQPGAGKFSDAEEEYLFVDRVLNTTVKQTMISAVANGELFDLPWNDTAVPLVVGYEHRRDTIDSYGNDVASLGLLSFFFSDQGAGGNDCDGLVPGEVMSSCPTGANLNEFFAETELQLVRGKPMVEELTVTGSARYSKHSLYDGAWTYAVKGVYRPVDWLTFRGTYGTSYRAPNARELFLRQQTGFPTVSDPCQVPTSARQSAGPGSGTNIYDPSKDSRVDNGSIDRIVEACAAQGIDALTHNLQETTQDSYSVESASGGATTLSEETSRAFSYGFVFEQPWSEAFDLSFSVTYSDIEITNSIEQPGAQLTVNRCFNNVNAEVQGQGYFCDQIARDEVTGNLDLIQNKFLNIGLITYKGYDFNMLFKSDFEVNAKTLGMSLDIRATNSIEQITQVDTPYDAAGDPTNPKWRATGLLRMTYGDFGFNWQTRWIQGSTLQENARTDFTAHNTCPNSLCRPTASTNNYDVHNISITWTPVDLVADMRVVMGINNVFDTMPTAVDGTDVFAVRNFPVGVGYDVYGRTFQVSISKKF</sequence>
<dbReference type="AlphaFoldDB" id="A0A2G4YW67"/>
<proteinExistence type="inferred from homology"/>
<organism evidence="11 12">
    <name type="scientific">Paremcibacter congregatus</name>
    <dbReference type="NCBI Taxonomy" id="2043170"/>
    <lineage>
        <taxon>Bacteria</taxon>
        <taxon>Pseudomonadati</taxon>
        <taxon>Pseudomonadota</taxon>
        <taxon>Alphaproteobacteria</taxon>
        <taxon>Emcibacterales</taxon>
        <taxon>Emcibacteraceae</taxon>
        <taxon>Paremcibacter</taxon>
    </lineage>
</organism>
<dbReference type="Gene3D" id="2.40.170.20">
    <property type="entry name" value="TonB-dependent receptor, beta-barrel domain"/>
    <property type="match status" value="1"/>
</dbReference>
<dbReference type="PANTHER" id="PTHR47234:SF2">
    <property type="entry name" value="TONB-DEPENDENT RECEPTOR"/>
    <property type="match status" value="1"/>
</dbReference>
<evidence type="ECO:0000256" key="3">
    <source>
        <dbReference type="ARBA" id="ARBA00022496"/>
    </source>
</evidence>
<keyword evidence="2" id="KW-0813">Transport</keyword>
<dbReference type="InterPro" id="IPR012910">
    <property type="entry name" value="Plug_dom"/>
</dbReference>
<dbReference type="Gene3D" id="3.55.50.30">
    <property type="match status" value="1"/>
</dbReference>
<keyword evidence="7" id="KW-0798">TonB box</keyword>
<dbReference type="Proteomes" id="UP000229730">
    <property type="component" value="Unassembled WGS sequence"/>
</dbReference>
<dbReference type="InterPro" id="IPR011662">
    <property type="entry name" value="Secretin/TonB_short_N"/>
</dbReference>
<dbReference type="EMBL" id="PDEM01000007">
    <property type="protein sequence ID" value="PHZ86559.1"/>
    <property type="molecule type" value="Genomic_DNA"/>
</dbReference>
<keyword evidence="3" id="KW-0410">Iron transport</keyword>
<name>A0A2G4YW67_9PROT</name>
<evidence type="ECO:0000256" key="7">
    <source>
        <dbReference type="RuleBase" id="RU003357"/>
    </source>
</evidence>